<dbReference type="PANTHER" id="PTHR39426">
    <property type="entry name" value="HOMOLOGY TO DEATH-ON-CURING PROTEIN OF PHAGE P1"/>
    <property type="match status" value="1"/>
</dbReference>
<dbReference type="EMBL" id="JBHSWH010000001">
    <property type="protein sequence ID" value="MFC6705916.1"/>
    <property type="molecule type" value="Genomic_DNA"/>
</dbReference>
<sequence>MATRFLTLEDVLRIVRALGAGPVRDLGLIESAVARPQSTIFGADAYPTTPLKAAALLHSLVRNHALVDGNKRTGWLSFTVFLALNGVAFTMDHDAAYDLVLDVAQDKLSLEEIVAACHLG</sequence>
<dbReference type="NCBIfam" id="TIGR01550">
    <property type="entry name" value="DOC_P1"/>
    <property type="match status" value="1"/>
</dbReference>
<dbReference type="PANTHER" id="PTHR39426:SF1">
    <property type="entry name" value="HOMOLOGY TO DEATH-ON-CURING PROTEIN OF PHAGE P1"/>
    <property type="match status" value="1"/>
</dbReference>
<dbReference type="RefSeq" id="WP_382401486.1">
    <property type="nucleotide sequence ID" value="NZ_JBHSWH010000001.1"/>
</dbReference>
<organism evidence="2 3">
    <name type="scientific">Flexivirga alba</name>
    <dbReference type="NCBI Taxonomy" id="702742"/>
    <lineage>
        <taxon>Bacteria</taxon>
        <taxon>Bacillati</taxon>
        <taxon>Actinomycetota</taxon>
        <taxon>Actinomycetes</taxon>
        <taxon>Micrococcales</taxon>
        <taxon>Dermacoccaceae</taxon>
        <taxon>Flexivirga</taxon>
    </lineage>
</organism>
<evidence type="ECO:0000313" key="2">
    <source>
        <dbReference type="EMBL" id="MFC6705916.1"/>
    </source>
</evidence>
<dbReference type="InterPro" id="IPR003812">
    <property type="entry name" value="Fido"/>
</dbReference>
<dbReference type="InterPro" id="IPR053737">
    <property type="entry name" value="Type_II_TA_Toxin"/>
</dbReference>
<reference evidence="3" key="1">
    <citation type="journal article" date="2019" name="Int. J. Syst. Evol. Microbiol.">
        <title>The Global Catalogue of Microorganisms (GCM) 10K type strain sequencing project: providing services to taxonomists for standard genome sequencing and annotation.</title>
        <authorList>
            <consortium name="The Broad Institute Genomics Platform"/>
            <consortium name="The Broad Institute Genome Sequencing Center for Infectious Disease"/>
            <person name="Wu L."/>
            <person name="Ma J."/>
        </authorList>
    </citation>
    <scope>NUCLEOTIDE SEQUENCE [LARGE SCALE GENOMIC DNA]</scope>
    <source>
        <strain evidence="3">CCUG 58127</strain>
    </source>
</reference>
<keyword evidence="3" id="KW-1185">Reference proteome</keyword>
<dbReference type="PROSITE" id="PS51459">
    <property type="entry name" value="FIDO"/>
    <property type="match status" value="1"/>
</dbReference>
<proteinExistence type="predicted"/>
<dbReference type="SUPFAM" id="SSF140931">
    <property type="entry name" value="Fic-like"/>
    <property type="match status" value="1"/>
</dbReference>
<accession>A0ABW2AGI7</accession>
<comment type="caution">
    <text evidence="2">The sequence shown here is derived from an EMBL/GenBank/DDBJ whole genome shotgun (WGS) entry which is preliminary data.</text>
</comment>
<feature type="domain" description="Fido" evidence="1">
    <location>
        <begin position="6"/>
        <end position="116"/>
    </location>
</feature>
<evidence type="ECO:0000313" key="3">
    <source>
        <dbReference type="Proteomes" id="UP001596298"/>
    </source>
</evidence>
<dbReference type="InterPro" id="IPR036597">
    <property type="entry name" value="Fido-like_dom_sf"/>
</dbReference>
<dbReference type="Proteomes" id="UP001596298">
    <property type="component" value="Unassembled WGS sequence"/>
</dbReference>
<protein>
    <submittedName>
        <fullName evidence="2">Type II toxin-antitoxin system death-on-curing family toxin</fullName>
    </submittedName>
</protein>
<name>A0ABW2AGI7_9MICO</name>
<dbReference type="Pfam" id="PF02661">
    <property type="entry name" value="Fic"/>
    <property type="match status" value="1"/>
</dbReference>
<dbReference type="InterPro" id="IPR006440">
    <property type="entry name" value="Doc"/>
</dbReference>
<evidence type="ECO:0000259" key="1">
    <source>
        <dbReference type="PROSITE" id="PS51459"/>
    </source>
</evidence>
<dbReference type="Gene3D" id="1.20.120.1870">
    <property type="entry name" value="Fic/DOC protein, Fido domain"/>
    <property type="match status" value="1"/>
</dbReference>
<gene>
    <name evidence="2" type="ORF">ACFQDH_11710</name>
</gene>